<evidence type="ECO:0000313" key="9">
    <source>
        <dbReference type="Proteomes" id="UP000218113"/>
    </source>
</evidence>
<dbReference type="Pfam" id="PF01765">
    <property type="entry name" value="RRF"/>
    <property type="match status" value="1"/>
</dbReference>
<evidence type="ECO:0000256" key="2">
    <source>
        <dbReference type="ARBA" id="ARBA00005912"/>
    </source>
</evidence>
<organism evidence="8 9">
    <name type="scientific">SAR324 cluster bacterium</name>
    <dbReference type="NCBI Taxonomy" id="2024889"/>
    <lineage>
        <taxon>Bacteria</taxon>
        <taxon>Deltaproteobacteria</taxon>
        <taxon>SAR324 cluster</taxon>
    </lineage>
</organism>
<protein>
    <recommendedName>
        <fullName evidence="5">Ribosome-recycling factor</fullName>
        <shortName evidence="5">RRF</shortName>
    </recommendedName>
    <alternativeName>
        <fullName evidence="5">Ribosome-releasing factor</fullName>
    </alternativeName>
</protein>
<reference evidence="9" key="1">
    <citation type="submission" date="2017-08" db="EMBL/GenBank/DDBJ databases">
        <title>A dynamic microbial community with high functional redundancy inhabits the cold, oxic subseafloor aquifer.</title>
        <authorList>
            <person name="Tully B.J."/>
            <person name="Wheat C.G."/>
            <person name="Glazer B.T."/>
            <person name="Huber J.A."/>
        </authorList>
    </citation>
    <scope>NUCLEOTIDE SEQUENCE [LARGE SCALE GENOMIC DNA]</scope>
</reference>
<dbReference type="InterPro" id="IPR023584">
    <property type="entry name" value="Ribosome_recyc_fac_dom"/>
</dbReference>
<keyword evidence="6" id="KW-0175">Coiled coil</keyword>
<dbReference type="FunFam" id="3.30.1360.40:FF:000001">
    <property type="entry name" value="Ribosome-recycling factor"/>
    <property type="match status" value="1"/>
</dbReference>
<dbReference type="Gene3D" id="3.30.1360.40">
    <property type="match status" value="1"/>
</dbReference>
<proteinExistence type="inferred from homology"/>
<feature type="domain" description="Ribosome recycling factor" evidence="7">
    <location>
        <begin position="19"/>
        <end position="182"/>
    </location>
</feature>
<feature type="coiled-coil region" evidence="6">
    <location>
        <begin position="124"/>
        <end position="151"/>
    </location>
</feature>
<keyword evidence="4 5" id="KW-0648">Protein biosynthesis</keyword>
<evidence type="ECO:0000256" key="3">
    <source>
        <dbReference type="ARBA" id="ARBA00022490"/>
    </source>
</evidence>
<dbReference type="CDD" id="cd00520">
    <property type="entry name" value="RRF"/>
    <property type="match status" value="1"/>
</dbReference>
<dbReference type="SUPFAM" id="SSF55194">
    <property type="entry name" value="Ribosome recycling factor, RRF"/>
    <property type="match status" value="1"/>
</dbReference>
<evidence type="ECO:0000259" key="7">
    <source>
        <dbReference type="Pfam" id="PF01765"/>
    </source>
</evidence>
<comment type="similarity">
    <text evidence="2 5">Belongs to the RRF family.</text>
</comment>
<dbReference type="PANTHER" id="PTHR20982:SF3">
    <property type="entry name" value="MITOCHONDRIAL RIBOSOME RECYCLING FACTOR PSEUDO 1"/>
    <property type="match status" value="1"/>
</dbReference>
<keyword evidence="3 5" id="KW-0963">Cytoplasm</keyword>
<evidence type="ECO:0000256" key="4">
    <source>
        <dbReference type="ARBA" id="ARBA00022917"/>
    </source>
</evidence>
<dbReference type="GO" id="GO:0005737">
    <property type="term" value="C:cytoplasm"/>
    <property type="evidence" value="ECO:0007669"/>
    <property type="project" value="UniProtKB-SubCell"/>
</dbReference>
<dbReference type="Gene3D" id="1.10.132.20">
    <property type="entry name" value="Ribosome-recycling factor"/>
    <property type="match status" value="1"/>
</dbReference>
<evidence type="ECO:0000256" key="5">
    <source>
        <dbReference type="HAMAP-Rule" id="MF_00040"/>
    </source>
</evidence>
<dbReference type="NCBIfam" id="TIGR00496">
    <property type="entry name" value="frr"/>
    <property type="match status" value="1"/>
</dbReference>
<dbReference type="PANTHER" id="PTHR20982">
    <property type="entry name" value="RIBOSOME RECYCLING FACTOR"/>
    <property type="match status" value="1"/>
</dbReference>
<accession>A0A2A4SQN4</accession>
<comment type="function">
    <text evidence="5">Responsible for the release of ribosomes from messenger RNA at the termination of protein biosynthesis. May increase the efficiency of translation by recycling ribosomes from one round of translation to another.</text>
</comment>
<dbReference type="GO" id="GO:0006415">
    <property type="term" value="P:translational termination"/>
    <property type="evidence" value="ECO:0007669"/>
    <property type="project" value="UniProtKB-UniRule"/>
</dbReference>
<dbReference type="Proteomes" id="UP000218113">
    <property type="component" value="Unassembled WGS sequence"/>
</dbReference>
<gene>
    <name evidence="5" type="primary">frr</name>
    <name evidence="8" type="ORF">COB67_12860</name>
</gene>
<comment type="caution">
    <text evidence="8">The sequence shown here is derived from an EMBL/GenBank/DDBJ whole genome shotgun (WGS) entry which is preliminary data.</text>
</comment>
<dbReference type="EMBL" id="NVSR01000146">
    <property type="protein sequence ID" value="PCI23391.1"/>
    <property type="molecule type" value="Genomic_DNA"/>
</dbReference>
<evidence type="ECO:0000256" key="6">
    <source>
        <dbReference type="SAM" id="Coils"/>
    </source>
</evidence>
<name>A0A2A4SQN4_9DELT</name>
<dbReference type="HAMAP" id="MF_00040">
    <property type="entry name" value="RRF"/>
    <property type="match status" value="1"/>
</dbReference>
<dbReference type="InterPro" id="IPR002661">
    <property type="entry name" value="Ribosome_recyc_fac"/>
</dbReference>
<evidence type="ECO:0000256" key="1">
    <source>
        <dbReference type="ARBA" id="ARBA00004496"/>
    </source>
</evidence>
<sequence length="184" mass="20909">MEAILQETKKKMTGALEALKSDFHRVRTGRANPAMLEGVKVDYYGTPTALNQVGNISVPDPQLIVIAPWEKNLLKEIEKALLRADLGMTPQNDGNTIRLPFPPLTEDRRKDLVKQIKQLGEKAKLAIRNVRRDANDKLKQLEKEKEISEDDEKKGHTKVQQVTDDFIKQVDGLIKEKEQELMSI</sequence>
<evidence type="ECO:0000313" key="8">
    <source>
        <dbReference type="EMBL" id="PCI23391.1"/>
    </source>
</evidence>
<dbReference type="InterPro" id="IPR036191">
    <property type="entry name" value="RRF_sf"/>
</dbReference>
<comment type="subcellular location">
    <subcellularLocation>
        <location evidence="1 5">Cytoplasm</location>
    </subcellularLocation>
</comment>
<dbReference type="FunFam" id="1.10.132.20:FF:000001">
    <property type="entry name" value="Ribosome-recycling factor"/>
    <property type="match status" value="1"/>
</dbReference>
<dbReference type="AlphaFoldDB" id="A0A2A4SQN4"/>
<dbReference type="GO" id="GO:0043023">
    <property type="term" value="F:ribosomal large subunit binding"/>
    <property type="evidence" value="ECO:0007669"/>
    <property type="project" value="TreeGrafter"/>
</dbReference>